<dbReference type="EMBL" id="MU863629">
    <property type="protein sequence ID" value="KAK4103317.1"/>
    <property type="molecule type" value="Genomic_DNA"/>
</dbReference>
<reference evidence="6" key="1">
    <citation type="journal article" date="2023" name="Mol. Phylogenet. Evol.">
        <title>Genome-scale phylogeny and comparative genomics of the fungal order Sordariales.</title>
        <authorList>
            <person name="Hensen N."/>
            <person name="Bonometti L."/>
            <person name="Westerberg I."/>
            <person name="Brannstrom I.O."/>
            <person name="Guillou S."/>
            <person name="Cros-Aarteil S."/>
            <person name="Calhoun S."/>
            <person name="Haridas S."/>
            <person name="Kuo A."/>
            <person name="Mondo S."/>
            <person name="Pangilinan J."/>
            <person name="Riley R."/>
            <person name="LaButti K."/>
            <person name="Andreopoulos B."/>
            <person name="Lipzen A."/>
            <person name="Chen C."/>
            <person name="Yan M."/>
            <person name="Daum C."/>
            <person name="Ng V."/>
            <person name="Clum A."/>
            <person name="Steindorff A."/>
            <person name="Ohm R.A."/>
            <person name="Martin F."/>
            <person name="Silar P."/>
            <person name="Natvig D.O."/>
            <person name="Lalanne C."/>
            <person name="Gautier V."/>
            <person name="Ament-Velasquez S.L."/>
            <person name="Kruys A."/>
            <person name="Hutchinson M.I."/>
            <person name="Powell A.J."/>
            <person name="Barry K."/>
            <person name="Miller A.N."/>
            <person name="Grigoriev I.V."/>
            <person name="Debuchy R."/>
            <person name="Gladieux P."/>
            <person name="Hiltunen Thoren M."/>
            <person name="Johannesson H."/>
        </authorList>
    </citation>
    <scope>NUCLEOTIDE SEQUENCE</scope>
    <source>
        <strain evidence="6">CBS 757.83</strain>
    </source>
</reference>
<proteinExistence type="predicted"/>
<dbReference type="SUPFAM" id="SSF144083">
    <property type="entry name" value="Magnesium transport protein CorA, transmembrane region"/>
    <property type="match status" value="1"/>
</dbReference>
<dbReference type="Pfam" id="PF01544">
    <property type="entry name" value="CorA"/>
    <property type="match status" value="1"/>
</dbReference>
<evidence type="ECO:0000256" key="5">
    <source>
        <dbReference type="SAM" id="Phobius"/>
    </source>
</evidence>
<dbReference type="PANTHER" id="PTHR47685">
    <property type="entry name" value="MAGNESIUM TRANSPORT PROTEIN CORA"/>
    <property type="match status" value="1"/>
</dbReference>
<dbReference type="Gene3D" id="1.20.58.340">
    <property type="entry name" value="Magnesium transport protein CorA, transmembrane region"/>
    <property type="match status" value="1"/>
</dbReference>
<dbReference type="InterPro" id="IPR002523">
    <property type="entry name" value="MgTranspt_CorA/ZnTranspt_ZntB"/>
</dbReference>
<evidence type="ECO:0000256" key="4">
    <source>
        <dbReference type="ARBA" id="ARBA00023136"/>
    </source>
</evidence>
<keyword evidence="2 5" id="KW-0812">Transmembrane</keyword>
<protein>
    <submittedName>
        <fullName evidence="6">Uncharacterized protein</fullName>
    </submittedName>
</protein>
<comment type="subcellular location">
    <subcellularLocation>
        <location evidence="1">Membrane</location>
        <topology evidence="1">Multi-pass membrane protein</topology>
    </subcellularLocation>
</comment>
<dbReference type="GO" id="GO:0016020">
    <property type="term" value="C:membrane"/>
    <property type="evidence" value="ECO:0007669"/>
    <property type="project" value="UniProtKB-SubCell"/>
</dbReference>
<dbReference type="AlphaFoldDB" id="A0AAN6T435"/>
<feature type="transmembrane region" description="Helical" evidence="5">
    <location>
        <begin position="558"/>
        <end position="578"/>
    </location>
</feature>
<accession>A0AAN6T435</accession>
<feature type="transmembrane region" description="Helical" evidence="5">
    <location>
        <begin position="516"/>
        <end position="538"/>
    </location>
</feature>
<evidence type="ECO:0000256" key="2">
    <source>
        <dbReference type="ARBA" id="ARBA00022692"/>
    </source>
</evidence>
<keyword evidence="7" id="KW-1185">Reference proteome</keyword>
<sequence>MSRFMFIHDFPGNGEAIGPQSRKDLELPLGLELPAKDVGTAFRWYHVAVNDTKWIEHCLIKISELNGYNGAYNAQLVRSWERNERPANSLPKNILSLHCRFMEPSCKFHDIQGYSEQALESRDVSGPQRRPNQPPVSIVLPYLNWESFERVEVLHQHRLSRTVPDKAEDGDGDGIHPVTLHQRRTLDQFYYSGLQDTRTRDAGQTVSKWTGKSHIGKNGRTKAEPTSLVVMVDQLWLWILDDGSLLSFFPSGDCQYRGQDNDDFADFYSSVLGRVRSCHDVYDLAALMVNQSAIVLFEQENKKFADLLGIYQWAIGNKAARQSEQFEAFGRRPESAIPSAPSSSDTTELSLTVDVADILDELNMLAAVLESQREVMMSLRTVLKALNVKPVQPQGGAGQEPSEIELMVTQTHLGVVNVAAGPSSGKLSMRLQQVHEGTLNISSVGDTTATVAGIGGQAGIFLEEAGRELQQTMNGVRRLKADAETTHKMLLDLLDLKQKAASLHEARSSTKQGRAVMLFTIVTIIFLPLSFFSSYFGQNVSEITGDDKNPRSADLWKIGGPLSVAVIVFALLIAYYISNPGSRLWVWKRKRDQSQV</sequence>
<dbReference type="InterPro" id="IPR050829">
    <property type="entry name" value="CorA_MIT"/>
</dbReference>
<evidence type="ECO:0000256" key="1">
    <source>
        <dbReference type="ARBA" id="ARBA00004141"/>
    </source>
</evidence>
<dbReference type="Proteomes" id="UP001305647">
    <property type="component" value="Unassembled WGS sequence"/>
</dbReference>
<organism evidence="6 7">
    <name type="scientific">Parathielavia hyrcaniae</name>
    <dbReference type="NCBI Taxonomy" id="113614"/>
    <lineage>
        <taxon>Eukaryota</taxon>
        <taxon>Fungi</taxon>
        <taxon>Dikarya</taxon>
        <taxon>Ascomycota</taxon>
        <taxon>Pezizomycotina</taxon>
        <taxon>Sordariomycetes</taxon>
        <taxon>Sordariomycetidae</taxon>
        <taxon>Sordariales</taxon>
        <taxon>Chaetomiaceae</taxon>
        <taxon>Parathielavia</taxon>
    </lineage>
</organism>
<evidence type="ECO:0000313" key="6">
    <source>
        <dbReference type="EMBL" id="KAK4103317.1"/>
    </source>
</evidence>
<dbReference type="PANTHER" id="PTHR47685:SF1">
    <property type="entry name" value="MAGNESIUM TRANSPORT PROTEIN CORA"/>
    <property type="match status" value="1"/>
</dbReference>
<dbReference type="GO" id="GO:0046873">
    <property type="term" value="F:metal ion transmembrane transporter activity"/>
    <property type="evidence" value="ECO:0007669"/>
    <property type="project" value="InterPro"/>
</dbReference>
<gene>
    <name evidence="6" type="ORF">N658DRAFT_308880</name>
</gene>
<reference evidence="6" key="2">
    <citation type="submission" date="2023-05" db="EMBL/GenBank/DDBJ databases">
        <authorList>
            <consortium name="Lawrence Berkeley National Laboratory"/>
            <person name="Steindorff A."/>
            <person name="Hensen N."/>
            <person name="Bonometti L."/>
            <person name="Westerberg I."/>
            <person name="Brannstrom I.O."/>
            <person name="Guillou S."/>
            <person name="Cros-Aarteil S."/>
            <person name="Calhoun S."/>
            <person name="Haridas S."/>
            <person name="Kuo A."/>
            <person name="Mondo S."/>
            <person name="Pangilinan J."/>
            <person name="Riley R."/>
            <person name="Labutti K."/>
            <person name="Andreopoulos B."/>
            <person name="Lipzen A."/>
            <person name="Chen C."/>
            <person name="Yanf M."/>
            <person name="Daum C."/>
            <person name="Ng V."/>
            <person name="Clum A."/>
            <person name="Ohm R."/>
            <person name="Martin F."/>
            <person name="Silar P."/>
            <person name="Natvig D."/>
            <person name="Lalanne C."/>
            <person name="Gautier V."/>
            <person name="Ament-Velasquez S.L."/>
            <person name="Kruys A."/>
            <person name="Hutchinson M.I."/>
            <person name="Powell A.J."/>
            <person name="Barry K."/>
            <person name="Miller A.N."/>
            <person name="Grigoriev I.V."/>
            <person name="Debuchy R."/>
            <person name="Gladieux P."/>
            <person name="Thoren M.H."/>
            <person name="Johannesson H."/>
        </authorList>
    </citation>
    <scope>NUCLEOTIDE SEQUENCE</scope>
    <source>
        <strain evidence="6">CBS 757.83</strain>
    </source>
</reference>
<comment type="caution">
    <text evidence="6">The sequence shown here is derived from an EMBL/GenBank/DDBJ whole genome shotgun (WGS) entry which is preliminary data.</text>
</comment>
<dbReference type="InterPro" id="IPR045863">
    <property type="entry name" value="CorA_TM1_TM2"/>
</dbReference>
<evidence type="ECO:0000313" key="7">
    <source>
        <dbReference type="Proteomes" id="UP001305647"/>
    </source>
</evidence>
<keyword evidence="4 5" id="KW-0472">Membrane</keyword>
<keyword evidence="3 5" id="KW-1133">Transmembrane helix</keyword>
<evidence type="ECO:0000256" key="3">
    <source>
        <dbReference type="ARBA" id="ARBA00022989"/>
    </source>
</evidence>
<name>A0AAN6T435_9PEZI</name>